<evidence type="ECO:0000256" key="8">
    <source>
        <dbReference type="ARBA" id="ARBA00022892"/>
    </source>
</evidence>
<evidence type="ECO:0000256" key="13">
    <source>
        <dbReference type="ARBA" id="ARBA00023329"/>
    </source>
</evidence>
<evidence type="ECO:0000256" key="7">
    <source>
        <dbReference type="ARBA" id="ARBA00022824"/>
    </source>
</evidence>
<dbReference type="GO" id="GO:0016192">
    <property type="term" value="P:vesicle-mediated transport"/>
    <property type="evidence" value="ECO:0007669"/>
    <property type="project" value="UniProtKB-KW"/>
</dbReference>
<evidence type="ECO:0000256" key="6">
    <source>
        <dbReference type="ARBA" id="ARBA00022692"/>
    </source>
</evidence>
<keyword evidence="10 14" id="KW-1133">Transmembrane helix</keyword>
<evidence type="ECO:0000256" key="1">
    <source>
        <dbReference type="ARBA" id="ARBA00004129"/>
    </source>
</evidence>
<dbReference type="InterPro" id="IPR000133">
    <property type="entry name" value="ER_ret_rcpt"/>
</dbReference>
<name>A0A1A8R301_9TELE</name>
<keyword evidence="9" id="KW-0653">Protein transport</keyword>
<evidence type="ECO:0000256" key="10">
    <source>
        <dbReference type="ARBA" id="ARBA00022989"/>
    </source>
</evidence>
<dbReference type="EMBL" id="HAEG01015514">
    <property type="protein sequence ID" value="SBS00346.1"/>
    <property type="molecule type" value="Transcribed_RNA"/>
</dbReference>
<dbReference type="GO" id="GO:0000139">
    <property type="term" value="C:Golgi membrane"/>
    <property type="evidence" value="ECO:0007669"/>
    <property type="project" value="UniProtKB-SubCell"/>
</dbReference>
<keyword evidence="8" id="KW-0931">ER-Golgi transport</keyword>
<dbReference type="GO" id="GO:0005789">
    <property type="term" value="C:endoplasmic reticulum membrane"/>
    <property type="evidence" value="ECO:0007669"/>
    <property type="project" value="UniProtKB-SubCell"/>
</dbReference>
<evidence type="ECO:0000256" key="11">
    <source>
        <dbReference type="ARBA" id="ARBA00023136"/>
    </source>
</evidence>
<dbReference type="AlphaFoldDB" id="A0A1A8R301"/>
<evidence type="ECO:0000256" key="5">
    <source>
        <dbReference type="ARBA" id="ARBA00022448"/>
    </source>
</evidence>
<evidence type="ECO:0000256" key="2">
    <source>
        <dbReference type="ARBA" id="ARBA00004477"/>
    </source>
</evidence>
<dbReference type="GO" id="GO:0015031">
    <property type="term" value="P:protein transport"/>
    <property type="evidence" value="ECO:0007669"/>
    <property type="project" value="UniProtKB-KW"/>
</dbReference>
<sequence>MYSSSCPTTWSRQTADTFCLNQQVVFLALSYATVYLIYMRFRNTYDSENDTFRVEFLLVPVIGLSFLENYSFTPVEILWTFSIFLEAVAIMPQLFMITKTGEAESITTHYLFCLGLYRALYLFNWIWRYYFEGFFDMIAIVAGVVQTVLYCDFFYLYVTKVLKGKKLSLPMPV</sequence>
<keyword evidence="7" id="KW-0256">Endoplasmic reticulum</keyword>
<dbReference type="PANTHER" id="PTHR10585">
    <property type="entry name" value="ER LUMEN PROTEIN RETAINING RECEPTOR"/>
    <property type="match status" value="1"/>
</dbReference>
<accession>A0A1A8R301</accession>
<feature type="transmembrane region" description="Helical" evidence="14">
    <location>
        <begin position="133"/>
        <end position="158"/>
    </location>
</feature>
<evidence type="ECO:0000256" key="9">
    <source>
        <dbReference type="ARBA" id="ARBA00022927"/>
    </source>
</evidence>
<keyword evidence="12 15" id="KW-0675">Receptor</keyword>
<comment type="subcellular location">
    <subcellularLocation>
        <location evidence="1">Cytoplasmic vesicle</location>
        <location evidence="1">COPI-coated vesicle membrane</location>
        <topology evidence="1">Multi-pass membrane protein</topology>
    </subcellularLocation>
    <subcellularLocation>
        <location evidence="2">Endoplasmic reticulum membrane</location>
        <topology evidence="2">Multi-pass membrane protein</topology>
    </subcellularLocation>
    <subcellularLocation>
        <location evidence="3">Golgi apparatus membrane</location>
        <topology evidence="3">Multi-pass membrane protein</topology>
    </subcellularLocation>
</comment>
<dbReference type="PROSITE" id="PS00952">
    <property type="entry name" value="ER_LUMEN_RECEPTOR_2"/>
    <property type="match status" value="1"/>
</dbReference>
<dbReference type="GO" id="GO:0046923">
    <property type="term" value="F:ER retention sequence binding"/>
    <property type="evidence" value="ECO:0007669"/>
    <property type="project" value="InterPro"/>
</dbReference>
<keyword evidence="13" id="KW-0968">Cytoplasmic vesicle</keyword>
<protein>
    <submittedName>
        <fullName evidence="15">KDEL (Lys-Asp-Glu-Leu) endoplasmic reticulum protein retention receptor 3</fullName>
    </submittedName>
</protein>
<keyword evidence="6 14" id="KW-0812">Transmembrane</keyword>
<evidence type="ECO:0000256" key="14">
    <source>
        <dbReference type="SAM" id="Phobius"/>
    </source>
</evidence>
<evidence type="ECO:0000256" key="3">
    <source>
        <dbReference type="ARBA" id="ARBA00004653"/>
    </source>
</evidence>
<evidence type="ECO:0000256" key="4">
    <source>
        <dbReference type="ARBA" id="ARBA00010120"/>
    </source>
</evidence>
<evidence type="ECO:0000313" key="15">
    <source>
        <dbReference type="EMBL" id="SBS00346.1"/>
    </source>
</evidence>
<gene>
    <name evidence="15" type="primary">KDELR3</name>
</gene>
<dbReference type="GO" id="GO:0030663">
    <property type="term" value="C:COPI-coated vesicle membrane"/>
    <property type="evidence" value="ECO:0007669"/>
    <property type="project" value="UniProtKB-SubCell"/>
</dbReference>
<evidence type="ECO:0000256" key="12">
    <source>
        <dbReference type="ARBA" id="ARBA00023170"/>
    </source>
</evidence>
<dbReference type="GO" id="GO:0006621">
    <property type="term" value="P:protein retention in ER lumen"/>
    <property type="evidence" value="ECO:0007669"/>
    <property type="project" value="InterPro"/>
</dbReference>
<keyword evidence="5" id="KW-0813">Transport</keyword>
<keyword evidence="11 14" id="KW-0472">Membrane</keyword>
<feature type="transmembrane region" description="Helical" evidence="14">
    <location>
        <begin position="20"/>
        <end position="39"/>
    </location>
</feature>
<organism evidence="15">
    <name type="scientific">Nothobranchius pienaari</name>
    <dbReference type="NCBI Taxonomy" id="704102"/>
    <lineage>
        <taxon>Eukaryota</taxon>
        <taxon>Metazoa</taxon>
        <taxon>Chordata</taxon>
        <taxon>Craniata</taxon>
        <taxon>Vertebrata</taxon>
        <taxon>Euteleostomi</taxon>
        <taxon>Actinopterygii</taxon>
        <taxon>Neopterygii</taxon>
        <taxon>Teleostei</taxon>
        <taxon>Neoteleostei</taxon>
        <taxon>Acanthomorphata</taxon>
        <taxon>Ovalentaria</taxon>
        <taxon>Atherinomorphae</taxon>
        <taxon>Cyprinodontiformes</taxon>
        <taxon>Nothobranchiidae</taxon>
        <taxon>Nothobranchius</taxon>
    </lineage>
</organism>
<feature type="transmembrane region" description="Helical" evidence="14">
    <location>
        <begin position="109"/>
        <end position="127"/>
    </location>
</feature>
<reference evidence="15" key="2">
    <citation type="submission" date="2016-06" db="EMBL/GenBank/DDBJ databases">
        <title>The genome of a short-lived fish provides insights into sex chromosome evolution and the genetic control of aging.</title>
        <authorList>
            <person name="Reichwald K."/>
            <person name="Felder M."/>
            <person name="Petzold A."/>
            <person name="Koch P."/>
            <person name="Groth M."/>
            <person name="Platzer M."/>
        </authorList>
    </citation>
    <scope>NUCLEOTIDE SEQUENCE</scope>
    <source>
        <tissue evidence="15">Brain</tissue>
    </source>
</reference>
<dbReference type="Pfam" id="PF00810">
    <property type="entry name" value="ER_lumen_recept"/>
    <property type="match status" value="1"/>
</dbReference>
<proteinExistence type="inferred from homology"/>
<comment type="similarity">
    <text evidence="4">Belongs to the ERD2 family.</text>
</comment>
<reference evidence="15" key="1">
    <citation type="submission" date="2016-05" db="EMBL/GenBank/DDBJ databases">
        <authorList>
            <person name="Lavstsen T."/>
            <person name="Jespersen J.S."/>
        </authorList>
    </citation>
    <scope>NUCLEOTIDE SEQUENCE</scope>
    <source>
        <tissue evidence="15">Brain</tissue>
    </source>
</reference>
<feature type="transmembrane region" description="Helical" evidence="14">
    <location>
        <begin position="77"/>
        <end position="97"/>
    </location>
</feature>